<dbReference type="AlphaFoldDB" id="A0A7Y0ARY6"/>
<evidence type="ECO:0000259" key="8">
    <source>
        <dbReference type="Pfam" id="PF02687"/>
    </source>
</evidence>
<feature type="transmembrane region" description="Helical" evidence="7">
    <location>
        <begin position="275"/>
        <end position="299"/>
    </location>
</feature>
<dbReference type="Pfam" id="PF12704">
    <property type="entry name" value="MacB_PCD"/>
    <property type="match status" value="1"/>
</dbReference>
<dbReference type="InterPro" id="IPR025857">
    <property type="entry name" value="MacB_PCD"/>
</dbReference>
<dbReference type="RefSeq" id="WP_169236727.1">
    <property type="nucleotide sequence ID" value="NZ_JABBGI010000042.1"/>
</dbReference>
<reference evidence="10 11" key="1">
    <citation type="submission" date="2020-04" db="EMBL/GenBank/DDBJ databases">
        <title>Chryseobacterium sp. RP-3-3 sp. nov., isolated from Jeju soil.</title>
        <authorList>
            <person name="Dahal R.H."/>
        </authorList>
    </citation>
    <scope>NUCLEOTIDE SEQUENCE [LARGE SCALE GENOMIC DNA]</scope>
    <source>
        <strain evidence="10 11">RP-3-3</strain>
    </source>
</reference>
<accession>A0A7Y0ARY6</accession>
<keyword evidence="5 7" id="KW-1133">Transmembrane helix</keyword>
<evidence type="ECO:0000256" key="7">
    <source>
        <dbReference type="SAM" id="Phobius"/>
    </source>
</evidence>
<comment type="similarity">
    <text evidence="2">Belongs to the ABC-4 integral membrane protein family. LolC/E subfamily.</text>
</comment>
<comment type="caution">
    <text evidence="10">The sequence shown here is derived from an EMBL/GenBank/DDBJ whole genome shotgun (WGS) entry which is preliminary data.</text>
</comment>
<evidence type="ECO:0000259" key="9">
    <source>
        <dbReference type="Pfam" id="PF12704"/>
    </source>
</evidence>
<dbReference type="PANTHER" id="PTHR30489">
    <property type="entry name" value="LIPOPROTEIN-RELEASING SYSTEM TRANSMEMBRANE PROTEIN LOLE"/>
    <property type="match status" value="1"/>
</dbReference>
<feature type="domain" description="MacB-like periplasmic core" evidence="9">
    <location>
        <begin position="31"/>
        <end position="199"/>
    </location>
</feature>
<feature type="transmembrane region" description="Helical" evidence="7">
    <location>
        <begin position="21"/>
        <end position="42"/>
    </location>
</feature>
<protein>
    <submittedName>
        <fullName evidence="10">ABC transporter permease</fullName>
    </submittedName>
</protein>
<evidence type="ECO:0000256" key="4">
    <source>
        <dbReference type="ARBA" id="ARBA00022692"/>
    </source>
</evidence>
<keyword evidence="3" id="KW-1003">Cell membrane</keyword>
<keyword evidence="11" id="KW-1185">Reference proteome</keyword>
<dbReference type="InterPro" id="IPR051447">
    <property type="entry name" value="Lipoprotein-release_system"/>
</dbReference>
<keyword evidence="4 7" id="KW-0812">Transmembrane</keyword>
<feature type="transmembrane region" description="Helical" evidence="7">
    <location>
        <begin position="373"/>
        <end position="397"/>
    </location>
</feature>
<keyword evidence="6 7" id="KW-0472">Membrane</keyword>
<dbReference type="Pfam" id="PF02687">
    <property type="entry name" value="FtsX"/>
    <property type="match status" value="1"/>
</dbReference>
<evidence type="ECO:0000256" key="5">
    <source>
        <dbReference type="ARBA" id="ARBA00022989"/>
    </source>
</evidence>
<dbReference type="PANTHER" id="PTHR30489:SF0">
    <property type="entry name" value="LIPOPROTEIN-RELEASING SYSTEM TRANSMEMBRANE PROTEIN LOLE"/>
    <property type="match status" value="1"/>
</dbReference>
<evidence type="ECO:0000256" key="6">
    <source>
        <dbReference type="ARBA" id="ARBA00023136"/>
    </source>
</evidence>
<dbReference type="InterPro" id="IPR003838">
    <property type="entry name" value="ABC3_permease_C"/>
</dbReference>
<evidence type="ECO:0000256" key="2">
    <source>
        <dbReference type="ARBA" id="ARBA00005236"/>
    </source>
</evidence>
<comment type="subcellular location">
    <subcellularLocation>
        <location evidence="1">Cell membrane</location>
        <topology evidence="1">Multi-pass membrane protein</topology>
    </subcellularLocation>
</comment>
<dbReference type="EMBL" id="JABBGI010000042">
    <property type="protein sequence ID" value="NML72275.1"/>
    <property type="molecule type" value="Genomic_DNA"/>
</dbReference>
<evidence type="ECO:0000256" key="3">
    <source>
        <dbReference type="ARBA" id="ARBA00022475"/>
    </source>
</evidence>
<evidence type="ECO:0000313" key="11">
    <source>
        <dbReference type="Proteomes" id="UP000544054"/>
    </source>
</evidence>
<evidence type="ECO:0000313" key="10">
    <source>
        <dbReference type="EMBL" id="NML72275.1"/>
    </source>
</evidence>
<feature type="transmembrane region" description="Helical" evidence="7">
    <location>
        <begin position="320"/>
        <end position="347"/>
    </location>
</feature>
<evidence type="ECO:0000256" key="1">
    <source>
        <dbReference type="ARBA" id="ARBA00004651"/>
    </source>
</evidence>
<dbReference type="GO" id="GO:0098797">
    <property type="term" value="C:plasma membrane protein complex"/>
    <property type="evidence" value="ECO:0007669"/>
    <property type="project" value="TreeGrafter"/>
</dbReference>
<feature type="domain" description="ABC3 transporter permease C-terminal" evidence="8">
    <location>
        <begin position="277"/>
        <end position="402"/>
    </location>
</feature>
<gene>
    <name evidence="10" type="ORF">HHL23_21160</name>
</gene>
<name>A0A7Y0ARY6_9FLAO</name>
<proteinExistence type="inferred from homology"/>
<organism evidence="10 11">
    <name type="scientific">Chryseobacterium antibioticum</name>
    <dbReference type="NCBI Taxonomy" id="2728847"/>
    <lineage>
        <taxon>Bacteria</taxon>
        <taxon>Pseudomonadati</taxon>
        <taxon>Bacteroidota</taxon>
        <taxon>Flavobacteriia</taxon>
        <taxon>Flavobacteriales</taxon>
        <taxon>Weeksellaceae</taxon>
        <taxon>Chryseobacterium group</taxon>
        <taxon>Chryseobacterium</taxon>
    </lineage>
</organism>
<dbReference type="GO" id="GO:0044874">
    <property type="term" value="P:lipoprotein localization to outer membrane"/>
    <property type="evidence" value="ECO:0007669"/>
    <property type="project" value="TreeGrafter"/>
</dbReference>
<sequence>MKFPLYFSRKIAFSKDNKNNLSRVIIFIGRLSVALGIIVSLITVSTGFGSKKAIKERLADFSGHITLRSTRSNSSYNTSVLDNQGLNIQKIRELPDVESVQKYATVTGIMRNEHNFSGIIFKGIGKDFDSLRFKKFLVAGTTPKVTEKGFNNDVTVSQKIANDLHLKVNDSIVTIFSKADQKPIYRKFRIIGIYKTDIKMIDEQFVIGGINHVRKIQEMKPDEIGGIDIFFKNVNDIDKDFPEIEKLIGYKNYAEKATEKFPQINDWISIFDTNIALIIIIMLIVVVINIIMVLLILIIERTNSIGLLKTLGASNSQIRATFINYTLIIMIPGLLYGNAIGLGLILLQKLFGIIKLNPENYYVSTVPVDLNPIAIISISVGILIISGLALIIPSYLISKISPVKAIKYN</sequence>
<dbReference type="Proteomes" id="UP000544054">
    <property type="component" value="Unassembled WGS sequence"/>
</dbReference>